<dbReference type="GO" id="GO:0046872">
    <property type="term" value="F:metal ion binding"/>
    <property type="evidence" value="ECO:0007669"/>
    <property type="project" value="InterPro"/>
</dbReference>
<keyword evidence="1" id="KW-0067">ATP-binding</keyword>
<dbReference type="AlphaFoldDB" id="A7T2Z9"/>
<dbReference type="GO" id="GO:0005524">
    <property type="term" value="F:ATP binding"/>
    <property type="evidence" value="ECO:0007669"/>
    <property type="project" value="UniProtKB-UniRule"/>
</dbReference>
<organism evidence="3 4">
    <name type="scientific">Nematostella vectensis</name>
    <name type="common">Starlet sea anemone</name>
    <dbReference type="NCBI Taxonomy" id="45351"/>
    <lineage>
        <taxon>Eukaryota</taxon>
        <taxon>Metazoa</taxon>
        <taxon>Cnidaria</taxon>
        <taxon>Anthozoa</taxon>
        <taxon>Hexacorallia</taxon>
        <taxon>Actiniaria</taxon>
        <taxon>Edwardsiidae</taxon>
        <taxon>Nematostella</taxon>
    </lineage>
</organism>
<evidence type="ECO:0000313" key="4">
    <source>
        <dbReference type="Proteomes" id="UP000001593"/>
    </source>
</evidence>
<name>A7T2Z9_NEMVE</name>
<dbReference type="Proteomes" id="UP000001593">
    <property type="component" value="Unassembled WGS sequence"/>
</dbReference>
<dbReference type="SUPFAM" id="SSF56059">
    <property type="entry name" value="Glutathione synthetase ATP-binding domain-like"/>
    <property type="match status" value="1"/>
</dbReference>
<proteinExistence type="predicted"/>
<evidence type="ECO:0000256" key="1">
    <source>
        <dbReference type="PROSITE-ProRule" id="PRU00409"/>
    </source>
</evidence>
<dbReference type="Gene3D" id="3.30.470.20">
    <property type="entry name" value="ATP-grasp fold, B domain"/>
    <property type="match status" value="1"/>
</dbReference>
<dbReference type="InParanoid" id="A7T2Z9"/>
<feature type="domain" description="ATP-grasp" evidence="2">
    <location>
        <begin position="220"/>
        <end position="410"/>
    </location>
</feature>
<dbReference type="PANTHER" id="PTHR37018:SF1">
    <property type="entry name" value="CULTURE SPECIFIC PROTEIN, PUTATIVE (AFU_ORTHOLOGUE AFUA_2G00130)-RELATED"/>
    <property type="match status" value="1"/>
</dbReference>
<dbReference type="InterPro" id="IPR003806">
    <property type="entry name" value="ATP-grasp_PylC-type"/>
</dbReference>
<dbReference type="eggNOG" id="ENOG502SATC">
    <property type="taxonomic scope" value="Eukaryota"/>
</dbReference>
<dbReference type="OMA" id="TMENHAL"/>
<evidence type="ECO:0000259" key="2">
    <source>
        <dbReference type="PROSITE" id="PS50975"/>
    </source>
</evidence>
<dbReference type="EMBL" id="DS470365">
    <property type="protein sequence ID" value="EDO29663.1"/>
    <property type="molecule type" value="Genomic_DNA"/>
</dbReference>
<keyword evidence="4" id="KW-1185">Reference proteome</keyword>
<dbReference type="PANTHER" id="PTHR37018">
    <property type="entry name" value="CULTURE SPECIFIC PROTEIN, PUTATIVE (AFU_ORTHOLOGUE AFUA_2G00130)-RELATED"/>
    <property type="match status" value="1"/>
</dbReference>
<dbReference type="InterPro" id="IPR011761">
    <property type="entry name" value="ATP-grasp"/>
</dbReference>
<dbReference type="PhylomeDB" id="A7T2Z9"/>
<dbReference type="InterPro" id="IPR053269">
    <property type="entry name" value="Asp-Met_ligase"/>
</dbReference>
<dbReference type="PROSITE" id="PS50975">
    <property type="entry name" value="ATP_GRASP"/>
    <property type="match status" value="1"/>
</dbReference>
<gene>
    <name evidence="3" type="ORF">NEMVEDRAFT_v1g221597</name>
</gene>
<protein>
    <recommendedName>
        <fullName evidence="2">ATP-grasp domain-containing protein</fullName>
    </recommendedName>
</protein>
<sequence>MGLLMRKSLRDNAKTDGYPHRVPSLRFYNTDDSAKITMDVSTVGRELESYINSKLHAATFVPNDIALNSKRSIHASPNAIRSLQGTEQQGHQYVTLTSLLSQDVPYGAMLLEFPSSSNTSLEFVNSERFLIYDFPPPAAIYNEYLLPLRACPVAGDSIPLLLRGAPSHSLSQHWLKWVPGFTPPFIKHIHEVMDYDDIVTSFPHQMIPSCKHAVDPEVHYKLLSKNSIPEMGAHTPHHMTMENHALPCMVKAAHGKGTKGTFKADTEQELEQILVELRNNLQRCEPPILTEVIEDIDGNYCLQFYLHKSGEIYWLGVTTQIMGDKFVWGGGVVDWTKQLYLRGLLWGTICPVKEYLHKQGYFGIVGIDVLTSKRGKFVIDVNPRINGTTPQLFLAPRMADLGYGLSVYIADGRFLCTSESLVQRADVLNSTGEVRVVVLSSADIRDGCEAHVVVFGESEEKASEGFKRLKKCRL</sequence>
<accession>A7T2Z9</accession>
<dbReference type="HOGENOM" id="CLU_045742_0_0_1"/>
<dbReference type="Pfam" id="PF02655">
    <property type="entry name" value="ATP-grasp_3"/>
    <property type="match status" value="1"/>
</dbReference>
<keyword evidence="1" id="KW-0547">Nucleotide-binding</keyword>
<evidence type="ECO:0000313" key="3">
    <source>
        <dbReference type="EMBL" id="EDO29663.1"/>
    </source>
</evidence>
<reference evidence="3 4" key="1">
    <citation type="journal article" date="2007" name="Science">
        <title>Sea anemone genome reveals ancestral eumetazoan gene repertoire and genomic organization.</title>
        <authorList>
            <person name="Putnam N.H."/>
            <person name="Srivastava M."/>
            <person name="Hellsten U."/>
            <person name="Dirks B."/>
            <person name="Chapman J."/>
            <person name="Salamov A."/>
            <person name="Terry A."/>
            <person name="Shapiro H."/>
            <person name="Lindquist E."/>
            <person name="Kapitonov V.V."/>
            <person name="Jurka J."/>
            <person name="Genikhovich G."/>
            <person name="Grigoriev I.V."/>
            <person name="Lucas S.M."/>
            <person name="Steele R.E."/>
            <person name="Finnerty J.R."/>
            <person name="Technau U."/>
            <person name="Martindale M.Q."/>
            <person name="Rokhsar D.S."/>
        </authorList>
    </citation>
    <scope>NUCLEOTIDE SEQUENCE [LARGE SCALE GENOMIC DNA]</scope>
    <source>
        <strain evidence="4">CH2 X CH6</strain>
    </source>
</reference>